<feature type="coiled-coil region" evidence="2">
    <location>
        <begin position="18"/>
        <end position="48"/>
    </location>
</feature>
<dbReference type="Pfam" id="PF04157">
    <property type="entry name" value="EAP30"/>
    <property type="match status" value="1"/>
</dbReference>
<dbReference type="InterPro" id="IPR040608">
    <property type="entry name" value="Snf8/Vps36"/>
</dbReference>
<dbReference type="SUPFAM" id="SSF46785">
    <property type="entry name" value="Winged helix' DNA-binding domain"/>
    <property type="match status" value="2"/>
</dbReference>
<accession>A0A9Y1BI00</accession>
<dbReference type="InterPro" id="IPR016689">
    <property type="entry name" value="ESCRT-2_cplx_Snf8"/>
</dbReference>
<comment type="similarity">
    <text evidence="1">Belongs to the SNF8 family.</text>
</comment>
<dbReference type="Proteomes" id="UP001201020">
    <property type="component" value="Chromosome"/>
</dbReference>
<dbReference type="AlphaFoldDB" id="A0A9Y1BI00"/>
<dbReference type="GO" id="GO:0043328">
    <property type="term" value="P:protein transport to vacuole involved in ubiquitin-dependent protein catabolic process via the multivesicular body sorting pathway"/>
    <property type="evidence" value="ECO:0007669"/>
    <property type="project" value="TreeGrafter"/>
</dbReference>
<reference evidence="3" key="1">
    <citation type="journal article" date="2022" name="Nat. Microbiol.">
        <title>Unique mobile elements and scalable gene flow at the prokaryote-eukaryote boundary revealed by circularized Asgard archaea genomes.</title>
        <authorList>
            <person name="Wu F."/>
            <person name="Speth D.R."/>
            <person name="Philosof A."/>
            <person name="Cremiere A."/>
            <person name="Narayanan A."/>
            <person name="Barco R.A."/>
            <person name="Connon S.A."/>
            <person name="Amend J.P."/>
            <person name="Antoshechkin I.A."/>
            <person name="Orphan V.J."/>
        </authorList>
    </citation>
    <scope>NUCLEOTIDE SEQUENCE</scope>
    <source>
        <strain evidence="3">PM71</strain>
    </source>
</reference>
<protein>
    <submittedName>
        <fullName evidence="3">EAP30/Vps36 family vacuolar-sorting protein</fullName>
    </submittedName>
</protein>
<sequence>MGLRDIEKKLKVKSAFQVKEAELMIKELEQMLENIKQVKKQLKKFEKKYGDKIVENKEYYEKLAGLREELGLPTEIGRYEWKEAPTLKDRLTGKGFYDVLANEIMDLGQKLIEENGGIMSVGELFTQLNKTRPGKLVTIDDLYRSLEKLINSKLIPPFKVLESGVKLVEFAPVEFSPDHDVILNIASRTGFVTKEDLLLRTGWAEERINRCLSFFEENGIARVDSSYAEGTKYYFPGLSHT</sequence>
<dbReference type="PANTHER" id="PTHR12806:SF0">
    <property type="entry name" value="VACUOLAR-SORTING PROTEIN SNF8"/>
    <property type="match status" value="1"/>
</dbReference>
<evidence type="ECO:0000313" key="3">
    <source>
        <dbReference type="EMBL" id="UJG39578.1"/>
    </source>
</evidence>
<dbReference type="EMBL" id="CP084166">
    <property type="protein sequence ID" value="UJG39578.1"/>
    <property type="molecule type" value="Genomic_DNA"/>
</dbReference>
<evidence type="ECO:0000256" key="2">
    <source>
        <dbReference type="SAM" id="Coils"/>
    </source>
</evidence>
<gene>
    <name evidence="3" type="ORF">K9W45_06830</name>
</gene>
<dbReference type="PANTHER" id="PTHR12806">
    <property type="entry name" value="EAP30 SUBUNIT OF ELL COMPLEX"/>
    <property type="match status" value="1"/>
</dbReference>
<dbReference type="InterPro" id="IPR036388">
    <property type="entry name" value="WH-like_DNA-bd_sf"/>
</dbReference>
<proteinExistence type="inferred from homology"/>
<organism evidence="3">
    <name type="scientific">Candidatus Heimdallarchaeum aukensis</name>
    <dbReference type="NCBI Taxonomy" id="2876573"/>
    <lineage>
        <taxon>Archaea</taxon>
        <taxon>Promethearchaeati</taxon>
        <taxon>Candidatus Heimdallarchaeota</taxon>
        <taxon>Candidatus Heimdallarchaeia (ex Rinke et al. 2021) (nom. nud.)</taxon>
        <taxon>Candidatus Heimdallarchaeales</taxon>
        <taxon>Candidatus Heimdallarchaeaceae</taxon>
        <taxon>Candidatus Heimdallarchaeum</taxon>
    </lineage>
</organism>
<evidence type="ECO:0000256" key="1">
    <source>
        <dbReference type="ARBA" id="ARBA00009834"/>
    </source>
</evidence>
<dbReference type="Gene3D" id="1.10.10.10">
    <property type="entry name" value="Winged helix-like DNA-binding domain superfamily/Winged helix DNA-binding domain"/>
    <property type="match status" value="2"/>
</dbReference>
<dbReference type="InterPro" id="IPR036390">
    <property type="entry name" value="WH_DNA-bd_sf"/>
</dbReference>
<name>A0A9Y1BI00_9ARCH</name>
<keyword evidence="2" id="KW-0175">Coiled coil</keyword>